<feature type="transmembrane region" description="Helical" evidence="2">
    <location>
        <begin position="209"/>
        <end position="236"/>
    </location>
</feature>
<keyword evidence="2" id="KW-1133">Transmembrane helix</keyword>
<organism evidence="4 5">
    <name type="scientific">Ganoderma sinense ZZ0214-1</name>
    <dbReference type="NCBI Taxonomy" id="1077348"/>
    <lineage>
        <taxon>Eukaryota</taxon>
        <taxon>Fungi</taxon>
        <taxon>Dikarya</taxon>
        <taxon>Basidiomycota</taxon>
        <taxon>Agaricomycotina</taxon>
        <taxon>Agaricomycetes</taxon>
        <taxon>Polyporales</taxon>
        <taxon>Polyporaceae</taxon>
        <taxon>Ganoderma</taxon>
    </lineage>
</organism>
<dbReference type="STRING" id="1077348.A0A2G8SAD9"/>
<keyword evidence="5" id="KW-1185">Reference proteome</keyword>
<keyword evidence="2" id="KW-0472">Membrane</keyword>
<feature type="region of interest" description="Disordered" evidence="1">
    <location>
        <begin position="331"/>
        <end position="358"/>
    </location>
</feature>
<evidence type="ECO:0000313" key="4">
    <source>
        <dbReference type="EMBL" id="PIL30725.1"/>
    </source>
</evidence>
<dbReference type="PANTHER" id="PTHR40465:SF1">
    <property type="entry name" value="DUF6534 DOMAIN-CONTAINING PROTEIN"/>
    <property type="match status" value="1"/>
</dbReference>
<evidence type="ECO:0000259" key="3">
    <source>
        <dbReference type="Pfam" id="PF20152"/>
    </source>
</evidence>
<dbReference type="OrthoDB" id="3206554at2759"/>
<feature type="transmembrane region" description="Helical" evidence="2">
    <location>
        <begin position="172"/>
        <end position="197"/>
    </location>
</feature>
<comment type="caution">
    <text evidence="4">The sequence shown here is derived from an EMBL/GenBank/DDBJ whole genome shotgun (WGS) entry which is preliminary data.</text>
</comment>
<feature type="transmembrane region" description="Helical" evidence="2">
    <location>
        <begin position="98"/>
        <end position="121"/>
    </location>
</feature>
<evidence type="ECO:0000313" key="5">
    <source>
        <dbReference type="Proteomes" id="UP000230002"/>
    </source>
</evidence>
<sequence>MIRPLSSATVLDTSEGDWSTLYQSSGAVLIGGLVALFLSGSVFMQVVLYWRLYTSDPIRTKSMVIFIWTLDLVHSMMVCIANWENLISNFGGFDNLDYITWSIAVTVALTALTTFTVHCFFSHRIHTLSRRNWYITVPLVILASVRLIAAIVSTTEMIRLRSFRNFVKFYGYVFTLGLSTSTVLDILITGILCFYLRRRRSGMAKMDRIISVLTLYTVENGMLTCITTGISLICWIKMSNNLVFLGLHLAISKLYANSIMASLNARRSLSNRLESLSGNSDGVPMPVVFPTVHYSPRSPIAPWSPHASPTSDPTKSLQVNIDVEHSIHREASFAQPGEGDCGQRMETSSEASGDEKLV</sequence>
<keyword evidence="2" id="KW-0812">Transmembrane</keyword>
<feature type="transmembrane region" description="Helical" evidence="2">
    <location>
        <begin position="27"/>
        <end position="50"/>
    </location>
</feature>
<accession>A0A2G8SAD9</accession>
<dbReference type="InterPro" id="IPR045339">
    <property type="entry name" value="DUF6534"/>
</dbReference>
<protein>
    <recommendedName>
        <fullName evidence="3">DUF6534 domain-containing protein</fullName>
    </recommendedName>
</protein>
<feature type="domain" description="DUF6534" evidence="3">
    <location>
        <begin position="181"/>
        <end position="268"/>
    </location>
</feature>
<feature type="transmembrane region" description="Helical" evidence="2">
    <location>
        <begin position="133"/>
        <end position="152"/>
    </location>
</feature>
<dbReference type="AlphaFoldDB" id="A0A2G8SAD9"/>
<reference evidence="4 5" key="1">
    <citation type="journal article" date="2015" name="Sci. Rep.">
        <title>Chromosome-level genome map provides insights into diverse defense mechanisms in the medicinal fungus Ganoderma sinense.</title>
        <authorList>
            <person name="Zhu Y."/>
            <person name="Xu J."/>
            <person name="Sun C."/>
            <person name="Zhou S."/>
            <person name="Xu H."/>
            <person name="Nelson D.R."/>
            <person name="Qian J."/>
            <person name="Song J."/>
            <person name="Luo H."/>
            <person name="Xiang L."/>
            <person name="Li Y."/>
            <person name="Xu Z."/>
            <person name="Ji A."/>
            <person name="Wang L."/>
            <person name="Lu S."/>
            <person name="Hayward A."/>
            <person name="Sun W."/>
            <person name="Li X."/>
            <person name="Schwartz D.C."/>
            <person name="Wang Y."/>
            <person name="Chen S."/>
        </authorList>
    </citation>
    <scope>NUCLEOTIDE SEQUENCE [LARGE SCALE GENOMIC DNA]</scope>
    <source>
        <strain evidence="4 5">ZZ0214-1</strain>
    </source>
</reference>
<evidence type="ECO:0000256" key="1">
    <source>
        <dbReference type="SAM" id="MobiDB-lite"/>
    </source>
</evidence>
<dbReference type="Pfam" id="PF20152">
    <property type="entry name" value="DUF6534"/>
    <property type="match status" value="1"/>
</dbReference>
<proteinExistence type="predicted"/>
<gene>
    <name evidence="4" type="ORF">GSI_06893</name>
</gene>
<name>A0A2G8SAD9_9APHY</name>
<dbReference type="EMBL" id="AYKW01000013">
    <property type="protein sequence ID" value="PIL30725.1"/>
    <property type="molecule type" value="Genomic_DNA"/>
</dbReference>
<feature type="transmembrane region" description="Helical" evidence="2">
    <location>
        <begin position="62"/>
        <end position="83"/>
    </location>
</feature>
<evidence type="ECO:0000256" key="2">
    <source>
        <dbReference type="SAM" id="Phobius"/>
    </source>
</evidence>
<dbReference type="Proteomes" id="UP000230002">
    <property type="component" value="Unassembled WGS sequence"/>
</dbReference>
<dbReference type="PANTHER" id="PTHR40465">
    <property type="entry name" value="CHROMOSOME 1, WHOLE GENOME SHOTGUN SEQUENCE"/>
    <property type="match status" value="1"/>
</dbReference>